<dbReference type="SUPFAM" id="SSF74650">
    <property type="entry name" value="Galactose mutarotase-like"/>
    <property type="match status" value="1"/>
</dbReference>
<accession>A0A1M6M990</accession>
<gene>
    <name evidence="4" type="ORF">SAMN04488513_10951</name>
</gene>
<organism evidence="4 5">
    <name type="scientific">Pseudozobellia thermophila</name>
    <dbReference type="NCBI Taxonomy" id="192903"/>
    <lineage>
        <taxon>Bacteria</taxon>
        <taxon>Pseudomonadati</taxon>
        <taxon>Bacteroidota</taxon>
        <taxon>Flavobacteriia</taxon>
        <taxon>Flavobacteriales</taxon>
        <taxon>Flavobacteriaceae</taxon>
        <taxon>Pseudozobellia</taxon>
    </lineage>
</organism>
<dbReference type="AlphaFoldDB" id="A0A1M6M990"/>
<evidence type="ECO:0000313" key="5">
    <source>
        <dbReference type="Proteomes" id="UP000184543"/>
    </source>
</evidence>
<evidence type="ECO:0000256" key="3">
    <source>
        <dbReference type="ARBA" id="ARBA00022837"/>
    </source>
</evidence>
<dbReference type="Gene3D" id="2.70.98.10">
    <property type="match status" value="1"/>
</dbReference>
<sequence length="258" mass="30041">MVTLKFENQEVKVDAGELVGYQVDGLEFIHQKGEPGWRNADTEMFPIIGPTAEARFQVQTPRDIAVQDQHGLLREMDYELVEQNGNTALFRKEYKARTPVLNSKYPEKSNKKYLFWTYDFGFEKRFDLSGEGLSIAFTVKGERDTPFMLGYHPAFKLYTDTPEIIVKDKSLTLQEVLDVGSRALHVPDCEEIVLKDREQLRIRTEGFGNFMLWTEVRNMVCIEPITFYPYAVDQHRLHEGFQFLKDSEKTFKVHINKV</sequence>
<dbReference type="InterPro" id="IPR014718">
    <property type="entry name" value="GH-type_carb-bd"/>
</dbReference>
<dbReference type="OrthoDB" id="9795355at2"/>
<protein>
    <submittedName>
        <fullName evidence="4">Galactose mutarotase</fullName>
    </submittedName>
</protein>
<keyword evidence="5" id="KW-1185">Reference proteome</keyword>
<dbReference type="CDD" id="cd01081">
    <property type="entry name" value="Aldose_epim"/>
    <property type="match status" value="1"/>
</dbReference>
<proteinExistence type="predicted"/>
<dbReference type="InterPro" id="IPR011013">
    <property type="entry name" value="Gal_mutarotase_sf_dom"/>
</dbReference>
<dbReference type="Pfam" id="PF01263">
    <property type="entry name" value="Aldose_epim"/>
    <property type="match status" value="1"/>
</dbReference>
<evidence type="ECO:0000313" key="4">
    <source>
        <dbReference type="EMBL" id="SHJ80036.1"/>
    </source>
</evidence>
<dbReference type="RefSeq" id="WP_072995124.1">
    <property type="nucleotide sequence ID" value="NZ_FQYU01000009.1"/>
</dbReference>
<name>A0A1M6M990_9FLAO</name>
<keyword evidence="3" id="KW-0106">Calcium</keyword>
<comment type="cofactor">
    <cofactor evidence="1">
        <name>Ca(2+)</name>
        <dbReference type="ChEBI" id="CHEBI:29108"/>
    </cofactor>
</comment>
<reference evidence="5" key="1">
    <citation type="submission" date="2016-11" db="EMBL/GenBank/DDBJ databases">
        <authorList>
            <person name="Varghese N."/>
            <person name="Submissions S."/>
        </authorList>
    </citation>
    <scope>NUCLEOTIDE SEQUENCE [LARGE SCALE GENOMIC DNA]</scope>
    <source>
        <strain evidence="5">DSM 19858</strain>
    </source>
</reference>
<dbReference type="STRING" id="192903.SAMN04488513_10951"/>
<dbReference type="Proteomes" id="UP000184543">
    <property type="component" value="Unassembled WGS sequence"/>
</dbReference>
<dbReference type="EMBL" id="FQYU01000009">
    <property type="protein sequence ID" value="SHJ80036.1"/>
    <property type="molecule type" value="Genomic_DNA"/>
</dbReference>
<comment type="subunit">
    <text evidence="2">Monomer.</text>
</comment>
<evidence type="ECO:0000256" key="1">
    <source>
        <dbReference type="ARBA" id="ARBA00001913"/>
    </source>
</evidence>
<dbReference type="InterPro" id="IPR008183">
    <property type="entry name" value="Aldose_1/G6P_1-epimerase"/>
</dbReference>
<evidence type="ECO:0000256" key="2">
    <source>
        <dbReference type="ARBA" id="ARBA00011245"/>
    </source>
</evidence>
<dbReference type="GO" id="GO:0030246">
    <property type="term" value="F:carbohydrate binding"/>
    <property type="evidence" value="ECO:0007669"/>
    <property type="project" value="InterPro"/>
</dbReference>
<dbReference type="GO" id="GO:0016853">
    <property type="term" value="F:isomerase activity"/>
    <property type="evidence" value="ECO:0007669"/>
    <property type="project" value="InterPro"/>
</dbReference>
<dbReference type="GO" id="GO:0005975">
    <property type="term" value="P:carbohydrate metabolic process"/>
    <property type="evidence" value="ECO:0007669"/>
    <property type="project" value="InterPro"/>
</dbReference>